<proteinExistence type="predicted"/>
<organism evidence="1 2">
    <name type="scientific">Corchorus olitorius</name>
    <dbReference type="NCBI Taxonomy" id="93759"/>
    <lineage>
        <taxon>Eukaryota</taxon>
        <taxon>Viridiplantae</taxon>
        <taxon>Streptophyta</taxon>
        <taxon>Embryophyta</taxon>
        <taxon>Tracheophyta</taxon>
        <taxon>Spermatophyta</taxon>
        <taxon>Magnoliopsida</taxon>
        <taxon>eudicotyledons</taxon>
        <taxon>Gunneridae</taxon>
        <taxon>Pentapetalae</taxon>
        <taxon>rosids</taxon>
        <taxon>malvids</taxon>
        <taxon>Malvales</taxon>
        <taxon>Malvaceae</taxon>
        <taxon>Grewioideae</taxon>
        <taxon>Apeibeae</taxon>
        <taxon>Corchorus</taxon>
    </lineage>
</organism>
<comment type="caution">
    <text evidence="1">The sequence shown here is derived from an EMBL/GenBank/DDBJ whole genome shotgun (WGS) entry which is preliminary data.</text>
</comment>
<dbReference type="EMBL" id="AWUE01022036">
    <property type="protein sequence ID" value="OMO59865.1"/>
    <property type="molecule type" value="Genomic_DNA"/>
</dbReference>
<sequence length="53" mass="5942">MTRSALVELLLQTMRSKRVPGHHHSTPFLVYFGCGVGPDGKRAFGLMFTYSEN</sequence>
<dbReference type="Proteomes" id="UP000187203">
    <property type="component" value="Unassembled WGS sequence"/>
</dbReference>
<protein>
    <submittedName>
        <fullName evidence="1">Uncharacterized protein</fullName>
    </submittedName>
</protein>
<dbReference type="OrthoDB" id="10642333at2759"/>
<accession>A0A1R3GP31</accession>
<dbReference type="AlphaFoldDB" id="A0A1R3GP31"/>
<gene>
    <name evidence="1" type="ORF">COLO4_34030</name>
</gene>
<reference evidence="2" key="1">
    <citation type="submission" date="2013-09" db="EMBL/GenBank/DDBJ databases">
        <title>Corchorus olitorius genome sequencing.</title>
        <authorList>
            <person name="Alam M."/>
            <person name="Haque M.S."/>
            <person name="Islam M.S."/>
            <person name="Emdad E.M."/>
            <person name="Islam M.M."/>
            <person name="Ahmed B."/>
            <person name="Halim A."/>
            <person name="Hossen Q.M.M."/>
            <person name="Hossain M.Z."/>
            <person name="Ahmed R."/>
            <person name="Khan M.M."/>
            <person name="Islam R."/>
            <person name="Rashid M.M."/>
            <person name="Khan S.A."/>
            <person name="Rahman M.S."/>
            <person name="Alam M."/>
            <person name="Yahiya A.S."/>
            <person name="Khan M.S."/>
            <person name="Azam M.S."/>
            <person name="Haque T."/>
            <person name="Lashkar M.Z.H."/>
            <person name="Akhand A.I."/>
            <person name="Morshed G."/>
            <person name="Roy S."/>
            <person name="Uddin K.S."/>
            <person name="Rabeya T."/>
            <person name="Hossain A.S."/>
            <person name="Chowdhury A."/>
            <person name="Snigdha A.R."/>
            <person name="Mortoza M.S."/>
            <person name="Matin S.A."/>
            <person name="Hoque S.M.E."/>
            <person name="Islam M.K."/>
            <person name="Roy D.K."/>
            <person name="Haider R."/>
            <person name="Moosa M.M."/>
            <person name="Elias S.M."/>
            <person name="Hasan A.M."/>
            <person name="Jahan S."/>
            <person name="Shafiuddin M."/>
            <person name="Mahmood N."/>
            <person name="Shommy N.S."/>
        </authorList>
    </citation>
    <scope>NUCLEOTIDE SEQUENCE [LARGE SCALE GENOMIC DNA]</scope>
    <source>
        <strain evidence="2">cv. O-4</strain>
    </source>
</reference>
<name>A0A1R3GP31_9ROSI</name>
<evidence type="ECO:0000313" key="1">
    <source>
        <dbReference type="EMBL" id="OMO59865.1"/>
    </source>
</evidence>
<evidence type="ECO:0000313" key="2">
    <source>
        <dbReference type="Proteomes" id="UP000187203"/>
    </source>
</evidence>
<keyword evidence="2" id="KW-1185">Reference proteome</keyword>